<feature type="compositionally biased region" description="Basic and acidic residues" evidence="1">
    <location>
        <begin position="106"/>
        <end position="118"/>
    </location>
</feature>
<feature type="compositionally biased region" description="Polar residues" evidence="1">
    <location>
        <begin position="184"/>
        <end position="198"/>
    </location>
</feature>
<keyword evidence="3" id="KW-1185">Reference proteome</keyword>
<feature type="region of interest" description="Disordered" evidence="1">
    <location>
        <begin position="172"/>
        <end position="214"/>
    </location>
</feature>
<organism evidence="2 3">
    <name type="scientific">Pleuronectes platessa</name>
    <name type="common">European plaice</name>
    <dbReference type="NCBI Taxonomy" id="8262"/>
    <lineage>
        <taxon>Eukaryota</taxon>
        <taxon>Metazoa</taxon>
        <taxon>Chordata</taxon>
        <taxon>Craniata</taxon>
        <taxon>Vertebrata</taxon>
        <taxon>Euteleostomi</taxon>
        <taxon>Actinopterygii</taxon>
        <taxon>Neopterygii</taxon>
        <taxon>Teleostei</taxon>
        <taxon>Neoteleostei</taxon>
        <taxon>Acanthomorphata</taxon>
        <taxon>Carangaria</taxon>
        <taxon>Pleuronectiformes</taxon>
        <taxon>Pleuronectoidei</taxon>
        <taxon>Pleuronectidae</taxon>
        <taxon>Pleuronectes</taxon>
    </lineage>
</organism>
<comment type="caution">
    <text evidence="2">The sequence shown here is derived from an EMBL/GenBank/DDBJ whole genome shotgun (WGS) entry which is preliminary data.</text>
</comment>
<accession>A0A9N7YPJ8</accession>
<evidence type="ECO:0000256" key="1">
    <source>
        <dbReference type="SAM" id="MobiDB-lite"/>
    </source>
</evidence>
<gene>
    <name evidence="2" type="ORF">PLEPLA_LOCUS19941</name>
</gene>
<feature type="compositionally biased region" description="Basic and acidic residues" evidence="1">
    <location>
        <begin position="68"/>
        <end position="85"/>
    </location>
</feature>
<feature type="compositionally biased region" description="Polar residues" evidence="1">
    <location>
        <begin position="205"/>
        <end position="214"/>
    </location>
</feature>
<dbReference type="AlphaFoldDB" id="A0A9N7YPJ8"/>
<sequence>MVNKDEVPPEQQQWSPLVDQEDPDSPNIKKEQEEPWTTQDGQQLQGLEEADVKFTSDPVAVKSEEDEEKLKSSKLHPSERKENRADFGGPEPARNSGPDVLLQPGPEDKAEDSSETERAAVTPQINGLCTYFIMERIRRREEENKVSIMCWSDTLIQTRNVRPTESSISLIASAAGGGGGGGTLPNTRSRTRSGNYQPASLEWPPSTTQASQIH</sequence>
<feature type="compositionally biased region" description="Polar residues" evidence="1">
    <location>
        <begin position="35"/>
        <end position="45"/>
    </location>
</feature>
<feature type="region of interest" description="Disordered" evidence="1">
    <location>
        <begin position="1"/>
        <end position="121"/>
    </location>
</feature>
<name>A0A9N7YPJ8_PLEPL</name>
<proteinExistence type="predicted"/>
<evidence type="ECO:0000313" key="3">
    <source>
        <dbReference type="Proteomes" id="UP001153269"/>
    </source>
</evidence>
<reference evidence="2" key="1">
    <citation type="submission" date="2020-03" db="EMBL/GenBank/DDBJ databases">
        <authorList>
            <person name="Weist P."/>
        </authorList>
    </citation>
    <scope>NUCLEOTIDE SEQUENCE</scope>
</reference>
<evidence type="ECO:0000313" key="2">
    <source>
        <dbReference type="EMBL" id="CAB1431884.1"/>
    </source>
</evidence>
<dbReference type="Proteomes" id="UP001153269">
    <property type="component" value="Unassembled WGS sequence"/>
</dbReference>
<dbReference type="EMBL" id="CADEAL010001381">
    <property type="protein sequence ID" value="CAB1431884.1"/>
    <property type="molecule type" value="Genomic_DNA"/>
</dbReference>
<protein>
    <submittedName>
        <fullName evidence="2">Uncharacterized protein</fullName>
    </submittedName>
</protein>